<reference evidence="2" key="2">
    <citation type="submission" date="2021-12" db="EMBL/GenBank/DDBJ databases">
        <title>Resequencing data analysis of finger millet.</title>
        <authorList>
            <person name="Hatakeyama M."/>
            <person name="Aluri S."/>
            <person name="Balachadran M.T."/>
            <person name="Sivarajan S.R."/>
            <person name="Poveda L."/>
            <person name="Shimizu-Inatsugi R."/>
            <person name="Schlapbach R."/>
            <person name="Sreeman S.M."/>
            <person name="Shimizu K.K."/>
        </authorList>
    </citation>
    <scope>NUCLEOTIDE SEQUENCE</scope>
</reference>
<accession>A0AAV5FJ76</accession>
<organism evidence="2 3">
    <name type="scientific">Eleusine coracana subsp. coracana</name>
    <dbReference type="NCBI Taxonomy" id="191504"/>
    <lineage>
        <taxon>Eukaryota</taxon>
        <taxon>Viridiplantae</taxon>
        <taxon>Streptophyta</taxon>
        <taxon>Embryophyta</taxon>
        <taxon>Tracheophyta</taxon>
        <taxon>Spermatophyta</taxon>
        <taxon>Magnoliopsida</taxon>
        <taxon>Liliopsida</taxon>
        <taxon>Poales</taxon>
        <taxon>Poaceae</taxon>
        <taxon>PACMAD clade</taxon>
        <taxon>Chloridoideae</taxon>
        <taxon>Cynodonteae</taxon>
        <taxon>Eleusininae</taxon>
        <taxon>Eleusine</taxon>
    </lineage>
</organism>
<keyword evidence="3" id="KW-1185">Reference proteome</keyword>
<sequence>MNPPILLVDDRHKLRLNGTAVVRVQAPLSVKTCAPIDLVALINVGNSMNWTEASLAETPSRLDLVKKAMKFIIRQLEDDDRLAIVAFNDQVIKEHTIGISEISGGNRMAMEQKVDDLMAKGDTAFKPSLEHAVKLLDDRADKKRLGLIILISDGLDNSTFKWSDESAAPVDPIRNLLKKYPVHTFGLGKTHDPKALHFIAKESYGTYSSITDSIESKILEAFAVCLGGLKSIVAIDTSVEITSSSLSITRIDSGSYTPQGASGNILIGTLYAGEVRDFVVHFYYTTPGWTPGYYTILSGITANVTYKDVPRRQSTSTDRCSVSLPIHTAESGTTPANPCPPFPVVLQQMVRFKVLDFLISALKEFLVLKEETIGAIHGEEGDDLVLQVMGANLLQRKWKEFKQCDECWKEAPRSFLDLGGMDKDVTAMVNSLKRGLGYGCIYSWMSSYQMQRATVTGLPSHSVETRFRTPAMEAMVQQAMEAPVPGQDKEVCKHAVEILEMINRRFELWCKLDCDVPQGFQTSPEHEDDSEFRNLTAVLHGDISRAKQHDIYLAADHAIKLWRSSFTPEEKSHGRSLDK</sequence>
<evidence type="ECO:0000259" key="1">
    <source>
        <dbReference type="PROSITE" id="PS50234"/>
    </source>
</evidence>
<reference evidence="2" key="1">
    <citation type="journal article" date="2018" name="DNA Res.">
        <title>Multiple hybrid de novo genome assembly of finger millet, an orphan allotetraploid crop.</title>
        <authorList>
            <person name="Hatakeyama M."/>
            <person name="Aluri S."/>
            <person name="Balachadran M.T."/>
            <person name="Sivarajan S.R."/>
            <person name="Patrignani A."/>
            <person name="Gruter S."/>
            <person name="Poveda L."/>
            <person name="Shimizu-Inatsugi R."/>
            <person name="Baeten J."/>
            <person name="Francoijs K.J."/>
            <person name="Nataraja K.N."/>
            <person name="Reddy Y.A.N."/>
            <person name="Phadnis S."/>
            <person name="Ravikumar R.L."/>
            <person name="Schlapbach R."/>
            <person name="Sreeman S.M."/>
            <person name="Shimizu K.K."/>
        </authorList>
    </citation>
    <scope>NUCLEOTIDE SEQUENCE</scope>
</reference>
<dbReference type="InterPro" id="IPR036465">
    <property type="entry name" value="vWFA_dom_sf"/>
</dbReference>
<dbReference type="Gene3D" id="3.40.50.410">
    <property type="entry name" value="von Willebrand factor, type A domain"/>
    <property type="match status" value="1"/>
</dbReference>
<protein>
    <recommendedName>
        <fullName evidence="1">VWFA domain-containing protein</fullName>
    </recommendedName>
</protein>
<evidence type="ECO:0000313" key="3">
    <source>
        <dbReference type="Proteomes" id="UP001054889"/>
    </source>
</evidence>
<dbReference type="InterPro" id="IPR002035">
    <property type="entry name" value="VWF_A"/>
</dbReference>
<gene>
    <name evidence="2" type="primary">gb23670</name>
    <name evidence="2" type="ORF">PR202_gb23670</name>
</gene>
<dbReference type="PANTHER" id="PTHR10579:SF105">
    <property type="entry name" value="VWFA DOMAIN-CONTAINING PROTEIN"/>
    <property type="match status" value="1"/>
</dbReference>
<dbReference type="Proteomes" id="UP001054889">
    <property type="component" value="Unassembled WGS sequence"/>
</dbReference>
<feature type="domain" description="VWFA" evidence="1">
    <location>
        <begin position="37"/>
        <end position="226"/>
    </location>
</feature>
<evidence type="ECO:0000313" key="2">
    <source>
        <dbReference type="EMBL" id="GJN34953.1"/>
    </source>
</evidence>
<name>A0AAV5FJ76_ELECO</name>
<dbReference type="PANTHER" id="PTHR10579">
    <property type="entry name" value="CALCIUM-ACTIVATED CHLORIDE CHANNEL REGULATOR"/>
    <property type="match status" value="1"/>
</dbReference>
<proteinExistence type="predicted"/>
<dbReference type="PROSITE" id="PS50234">
    <property type="entry name" value="VWFA"/>
    <property type="match status" value="1"/>
</dbReference>
<dbReference type="SMART" id="SM00327">
    <property type="entry name" value="VWA"/>
    <property type="match status" value="1"/>
</dbReference>
<dbReference type="AlphaFoldDB" id="A0AAV5FJ76"/>
<dbReference type="SUPFAM" id="SSF53300">
    <property type="entry name" value="vWA-like"/>
    <property type="match status" value="1"/>
</dbReference>
<dbReference type="Pfam" id="PF13768">
    <property type="entry name" value="VWA_3"/>
    <property type="match status" value="1"/>
</dbReference>
<dbReference type="InterPro" id="IPR051266">
    <property type="entry name" value="CLCR"/>
</dbReference>
<comment type="caution">
    <text evidence="2">The sequence shown here is derived from an EMBL/GenBank/DDBJ whole genome shotgun (WGS) entry which is preliminary data.</text>
</comment>
<dbReference type="EMBL" id="BQKI01000086">
    <property type="protein sequence ID" value="GJN34953.1"/>
    <property type="molecule type" value="Genomic_DNA"/>
</dbReference>